<keyword evidence="1" id="KW-1133">Transmembrane helix</keyword>
<evidence type="ECO:0000256" key="1">
    <source>
        <dbReference type="SAM" id="Phobius"/>
    </source>
</evidence>
<organism evidence="2">
    <name type="scientific">Lygus hesperus</name>
    <name type="common">Western plant bug</name>
    <dbReference type="NCBI Taxonomy" id="30085"/>
    <lineage>
        <taxon>Eukaryota</taxon>
        <taxon>Metazoa</taxon>
        <taxon>Ecdysozoa</taxon>
        <taxon>Arthropoda</taxon>
        <taxon>Hexapoda</taxon>
        <taxon>Insecta</taxon>
        <taxon>Pterygota</taxon>
        <taxon>Neoptera</taxon>
        <taxon>Paraneoptera</taxon>
        <taxon>Hemiptera</taxon>
        <taxon>Heteroptera</taxon>
        <taxon>Panheteroptera</taxon>
        <taxon>Cimicomorpha</taxon>
        <taxon>Miridae</taxon>
        <taxon>Mirini</taxon>
        <taxon>Lygus</taxon>
    </lineage>
</organism>
<proteinExistence type="predicted"/>
<protein>
    <submittedName>
        <fullName evidence="2">Putative tyrosine-protein phosphatase cdc-14</fullName>
    </submittedName>
</protein>
<reference evidence="2" key="1">
    <citation type="journal article" date="2014" name="PLoS ONE">
        <title>Transcriptome-Based Identification of ABC Transporters in the Western Tarnished Plant Bug Lygus hesperus.</title>
        <authorList>
            <person name="Hull J.J."/>
            <person name="Chaney K."/>
            <person name="Geib S.M."/>
            <person name="Fabrick J.A."/>
            <person name="Brent C.S."/>
            <person name="Walsh D."/>
            <person name="Lavine L.C."/>
        </authorList>
    </citation>
    <scope>NUCLEOTIDE SEQUENCE</scope>
</reference>
<gene>
    <name evidence="2" type="primary">cdc-14_0</name>
    <name evidence="2" type="ORF">CM83_77230</name>
</gene>
<evidence type="ECO:0000313" key="2">
    <source>
        <dbReference type="EMBL" id="JAG13659.1"/>
    </source>
</evidence>
<dbReference type="AlphaFoldDB" id="A0A0A9X122"/>
<accession>A0A0A9X122</accession>
<sequence>MADSSIVENSALQVTFLVTFLMASAVGVKFSIDRQVDQIFRIITAEPSMETSDLKMVMTPADFNFLIPFNVKMACGVGSMVPHDMRRVHEEDVYMDAINENETFINIRFTVSEIDFKWELCWLSLVIPVPMWLRGKILQSTYHMNAKVTYQPNCTLTVPK</sequence>
<reference evidence="2" key="2">
    <citation type="submission" date="2014-07" db="EMBL/GenBank/DDBJ databases">
        <authorList>
            <person name="Hull J."/>
        </authorList>
    </citation>
    <scope>NUCLEOTIDE SEQUENCE</scope>
</reference>
<name>A0A0A9X122_LYGHE</name>
<keyword evidence="1" id="KW-0472">Membrane</keyword>
<keyword evidence="1" id="KW-0812">Transmembrane</keyword>
<dbReference type="EMBL" id="GBHO01029945">
    <property type="protein sequence ID" value="JAG13659.1"/>
    <property type="molecule type" value="Transcribed_RNA"/>
</dbReference>
<feature type="transmembrane region" description="Helical" evidence="1">
    <location>
        <begin position="12"/>
        <end position="32"/>
    </location>
</feature>